<evidence type="ECO:0000313" key="3">
    <source>
        <dbReference type="Proteomes" id="UP000730482"/>
    </source>
</evidence>
<name>A0ABS5KM09_9ACTN</name>
<gene>
    <name evidence="2" type="ORF">KGQ19_09440</name>
</gene>
<keyword evidence="3" id="KW-1185">Reference proteome</keyword>
<dbReference type="Gene3D" id="1.10.10.10">
    <property type="entry name" value="Winged helix-like DNA-binding domain superfamily/Winged helix DNA-binding domain"/>
    <property type="match status" value="1"/>
</dbReference>
<organism evidence="2 3">
    <name type="scientific">Catenulispora pinistramenti</name>
    <dbReference type="NCBI Taxonomy" id="2705254"/>
    <lineage>
        <taxon>Bacteria</taxon>
        <taxon>Bacillati</taxon>
        <taxon>Actinomycetota</taxon>
        <taxon>Actinomycetes</taxon>
        <taxon>Catenulisporales</taxon>
        <taxon>Catenulisporaceae</taxon>
        <taxon>Catenulispora</taxon>
    </lineage>
</organism>
<protein>
    <submittedName>
        <fullName evidence="2">MarR family transcriptional regulator</fullName>
    </submittedName>
</protein>
<feature type="domain" description="HTH marR-type" evidence="1">
    <location>
        <begin position="25"/>
        <end position="154"/>
    </location>
</feature>
<dbReference type="PANTHER" id="PTHR33164">
    <property type="entry name" value="TRANSCRIPTIONAL REGULATOR, MARR FAMILY"/>
    <property type="match status" value="1"/>
</dbReference>
<dbReference type="Pfam" id="PF01047">
    <property type="entry name" value="MarR"/>
    <property type="match status" value="1"/>
</dbReference>
<sequence>MSDAEAETAAEAEAQAPAFQPGPAEADIFREFLVALMVHNEAVAARLGLQSADIAAAILLESRGPMPVGAIAEELGLPSASATRVIDRLQKAGYVRRVRSDQDRRAVYVELLPDGMTDYHAAAEISQRHLAEVAAHYSLDQVMVMLDMYRRTTEAYRSATAEVRNGGTAGP</sequence>
<dbReference type="InterPro" id="IPR011991">
    <property type="entry name" value="ArsR-like_HTH"/>
</dbReference>
<dbReference type="RefSeq" id="WP_212008696.1">
    <property type="nucleotide sequence ID" value="NZ_JAAFYZ010000022.1"/>
</dbReference>
<accession>A0ABS5KM09</accession>
<dbReference type="InterPro" id="IPR039422">
    <property type="entry name" value="MarR/SlyA-like"/>
</dbReference>
<evidence type="ECO:0000313" key="2">
    <source>
        <dbReference type="EMBL" id="MBS2547093.1"/>
    </source>
</evidence>
<reference evidence="2 3" key="1">
    <citation type="submission" date="2020-02" db="EMBL/GenBank/DDBJ databases">
        <title>Acidophilic actinobacteria isolated from forest soil.</title>
        <authorList>
            <person name="Golinska P."/>
        </authorList>
    </citation>
    <scope>NUCLEOTIDE SEQUENCE [LARGE SCALE GENOMIC DNA]</scope>
    <source>
        <strain evidence="2 3">NL8</strain>
    </source>
</reference>
<dbReference type="InterPro" id="IPR000835">
    <property type="entry name" value="HTH_MarR-typ"/>
</dbReference>
<proteinExistence type="predicted"/>
<dbReference type="InterPro" id="IPR036390">
    <property type="entry name" value="WH_DNA-bd_sf"/>
</dbReference>
<dbReference type="SMART" id="SM00347">
    <property type="entry name" value="HTH_MARR"/>
    <property type="match status" value="1"/>
</dbReference>
<dbReference type="PROSITE" id="PS50995">
    <property type="entry name" value="HTH_MARR_2"/>
    <property type="match status" value="1"/>
</dbReference>
<dbReference type="SUPFAM" id="SSF46785">
    <property type="entry name" value="Winged helix' DNA-binding domain"/>
    <property type="match status" value="1"/>
</dbReference>
<dbReference type="CDD" id="cd00090">
    <property type="entry name" value="HTH_ARSR"/>
    <property type="match status" value="1"/>
</dbReference>
<dbReference type="PRINTS" id="PR00598">
    <property type="entry name" value="HTHMARR"/>
</dbReference>
<comment type="caution">
    <text evidence="2">The sequence shown here is derived from an EMBL/GenBank/DDBJ whole genome shotgun (WGS) entry which is preliminary data.</text>
</comment>
<dbReference type="PANTHER" id="PTHR33164:SF106">
    <property type="entry name" value="TRANSCRIPTIONAL REGULATORY PROTEIN"/>
    <property type="match status" value="1"/>
</dbReference>
<dbReference type="EMBL" id="JAAFYZ010000022">
    <property type="protein sequence ID" value="MBS2547093.1"/>
    <property type="molecule type" value="Genomic_DNA"/>
</dbReference>
<dbReference type="Proteomes" id="UP000730482">
    <property type="component" value="Unassembled WGS sequence"/>
</dbReference>
<evidence type="ECO:0000259" key="1">
    <source>
        <dbReference type="PROSITE" id="PS50995"/>
    </source>
</evidence>
<dbReference type="InterPro" id="IPR036388">
    <property type="entry name" value="WH-like_DNA-bd_sf"/>
</dbReference>